<name>A0A2S9XQL7_9BACT</name>
<dbReference type="SUPFAM" id="SSF48179">
    <property type="entry name" value="6-phosphogluconate dehydrogenase C-terminal domain-like"/>
    <property type="match status" value="1"/>
</dbReference>
<dbReference type="PANTHER" id="PTHR21708:SF26">
    <property type="entry name" value="2-DEHYDROPANTOATE 2-REDUCTASE"/>
    <property type="match status" value="1"/>
</dbReference>
<comment type="similarity">
    <text evidence="2 9">Belongs to the ketopantoate reductase family.</text>
</comment>
<dbReference type="InterPro" id="IPR003710">
    <property type="entry name" value="ApbA"/>
</dbReference>
<comment type="function">
    <text evidence="9">Catalyzes the NADPH-dependent reduction of ketopantoate into pantoic acid.</text>
</comment>
<dbReference type="Pfam" id="PF08546">
    <property type="entry name" value="ApbA_C"/>
    <property type="match status" value="1"/>
</dbReference>
<dbReference type="InterPro" id="IPR013332">
    <property type="entry name" value="KPR_N"/>
</dbReference>
<protein>
    <recommendedName>
        <fullName evidence="4 9">2-dehydropantoate 2-reductase</fullName>
        <ecNumber evidence="3 9">1.1.1.169</ecNumber>
    </recommendedName>
    <alternativeName>
        <fullName evidence="7 9">Ketopantoate reductase</fullName>
    </alternativeName>
</protein>
<dbReference type="Gene3D" id="3.40.50.720">
    <property type="entry name" value="NAD(P)-binding Rossmann-like Domain"/>
    <property type="match status" value="1"/>
</dbReference>
<reference evidence="12 13" key="1">
    <citation type="submission" date="2018-03" db="EMBL/GenBank/DDBJ databases">
        <title>Draft Genome Sequences of the Obligatory Marine Myxobacteria Enhygromyxa salina SWB007.</title>
        <authorList>
            <person name="Poehlein A."/>
            <person name="Moghaddam J.A."/>
            <person name="Harms H."/>
            <person name="Alanjari M."/>
            <person name="Koenig G.M."/>
            <person name="Daniel R."/>
            <person name="Schaeberle T.F."/>
        </authorList>
    </citation>
    <scope>NUCLEOTIDE SEQUENCE [LARGE SCALE GENOMIC DNA]</scope>
    <source>
        <strain evidence="12 13">SWB007</strain>
    </source>
</reference>
<evidence type="ECO:0000256" key="7">
    <source>
        <dbReference type="ARBA" id="ARBA00032024"/>
    </source>
</evidence>
<dbReference type="EC" id="1.1.1.169" evidence="3 9"/>
<dbReference type="FunFam" id="1.10.1040.10:FF:000017">
    <property type="entry name" value="2-dehydropantoate 2-reductase"/>
    <property type="match status" value="1"/>
</dbReference>
<dbReference type="AlphaFoldDB" id="A0A2S9XQL7"/>
<dbReference type="NCBIfam" id="TIGR00745">
    <property type="entry name" value="apbA_panE"/>
    <property type="match status" value="1"/>
</dbReference>
<evidence type="ECO:0000313" key="13">
    <source>
        <dbReference type="Proteomes" id="UP000238823"/>
    </source>
</evidence>
<organism evidence="12 13">
    <name type="scientific">Enhygromyxa salina</name>
    <dbReference type="NCBI Taxonomy" id="215803"/>
    <lineage>
        <taxon>Bacteria</taxon>
        <taxon>Pseudomonadati</taxon>
        <taxon>Myxococcota</taxon>
        <taxon>Polyangia</taxon>
        <taxon>Nannocystales</taxon>
        <taxon>Nannocystaceae</taxon>
        <taxon>Enhygromyxa</taxon>
    </lineage>
</organism>
<dbReference type="UniPathway" id="UPA00028">
    <property type="reaction ID" value="UER00004"/>
</dbReference>
<evidence type="ECO:0000256" key="4">
    <source>
        <dbReference type="ARBA" id="ARBA00019465"/>
    </source>
</evidence>
<feature type="domain" description="Ketopantoate reductase C-terminal" evidence="11">
    <location>
        <begin position="207"/>
        <end position="330"/>
    </location>
</feature>
<evidence type="ECO:0000256" key="6">
    <source>
        <dbReference type="ARBA" id="ARBA00023002"/>
    </source>
</evidence>
<dbReference type="PANTHER" id="PTHR21708">
    <property type="entry name" value="PROBABLE 2-DEHYDROPANTOATE 2-REDUCTASE"/>
    <property type="match status" value="1"/>
</dbReference>
<accession>A0A2S9XQL7</accession>
<dbReference type="RefSeq" id="WP_181234487.1">
    <property type="nucleotide sequence ID" value="NZ_PVNL01000138.1"/>
</dbReference>
<comment type="caution">
    <text evidence="12">The sequence shown here is derived from an EMBL/GenBank/DDBJ whole genome shotgun (WGS) entry which is preliminary data.</text>
</comment>
<proteinExistence type="inferred from homology"/>
<gene>
    <name evidence="12" type="ORF">ENSA7_74600</name>
</gene>
<dbReference type="InterPro" id="IPR051402">
    <property type="entry name" value="KPR-Related"/>
</dbReference>
<dbReference type="InterPro" id="IPR036291">
    <property type="entry name" value="NAD(P)-bd_dom_sf"/>
</dbReference>
<dbReference type="Pfam" id="PF02558">
    <property type="entry name" value="ApbA"/>
    <property type="match status" value="1"/>
</dbReference>
<dbReference type="Proteomes" id="UP000238823">
    <property type="component" value="Unassembled WGS sequence"/>
</dbReference>
<sequence length="346" mass="37445">MPTPDTPAARVCIFGAGAIGLDLATALLTTNRTSLAFIARNQTLTALRNHGLEAHTPTGAITHVPPDRYRCVEHPAELGEQDVIFLTIKSGATAAALPQLKPLLAPHTMVVTAMNGLPAWYASGRPAIERHLTDTHARDTLFSNLPRAQIIGAVVHRNATCPLPGVVHRNAGTGMVLGQLDTPSSERLTTLTQLLDDPAYTLSSTPDIHRELWHKLLINASFNPISVVCERSLSEMVSAPSIRARLRAIMDELHGLGVALEVTTPGSFDIDALFERFAAERRGAYTSMLLDYQRGRPLELDRIVRAPLWLAARPGLGYPMPQLQAALREVEAKAGVLATVRASVRL</sequence>
<dbReference type="Gene3D" id="1.10.1040.10">
    <property type="entry name" value="N-(1-d-carboxylethyl)-l-norvaline Dehydrogenase, domain 2"/>
    <property type="match status" value="1"/>
</dbReference>
<evidence type="ECO:0000313" key="12">
    <source>
        <dbReference type="EMBL" id="PRP95146.1"/>
    </source>
</evidence>
<dbReference type="GO" id="GO:0015940">
    <property type="term" value="P:pantothenate biosynthetic process"/>
    <property type="evidence" value="ECO:0007669"/>
    <property type="project" value="UniProtKB-UniPathway"/>
</dbReference>
<evidence type="ECO:0000256" key="3">
    <source>
        <dbReference type="ARBA" id="ARBA00013014"/>
    </source>
</evidence>
<evidence type="ECO:0000256" key="5">
    <source>
        <dbReference type="ARBA" id="ARBA00022857"/>
    </source>
</evidence>
<feature type="domain" description="Ketopantoate reductase N-terminal" evidence="10">
    <location>
        <begin position="11"/>
        <end position="181"/>
    </location>
</feature>
<evidence type="ECO:0000259" key="11">
    <source>
        <dbReference type="Pfam" id="PF08546"/>
    </source>
</evidence>
<dbReference type="EMBL" id="PVNL01000138">
    <property type="protein sequence ID" value="PRP95146.1"/>
    <property type="molecule type" value="Genomic_DNA"/>
</dbReference>
<evidence type="ECO:0000256" key="9">
    <source>
        <dbReference type="RuleBase" id="RU362068"/>
    </source>
</evidence>
<dbReference type="InterPro" id="IPR008927">
    <property type="entry name" value="6-PGluconate_DH-like_C_sf"/>
</dbReference>
<dbReference type="SUPFAM" id="SSF51735">
    <property type="entry name" value="NAD(P)-binding Rossmann-fold domains"/>
    <property type="match status" value="1"/>
</dbReference>
<evidence type="ECO:0000256" key="2">
    <source>
        <dbReference type="ARBA" id="ARBA00007870"/>
    </source>
</evidence>
<dbReference type="InterPro" id="IPR013328">
    <property type="entry name" value="6PGD_dom2"/>
</dbReference>
<keyword evidence="5 9" id="KW-0521">NADP</keyword>
<evidence type="ECO:0000259" key="10">
    <source>
        <dbReference type="Pfam" id="PF02558"/>
    </source>
</evidence>
<keyword evidence="6 9" id="KW-0560">Oxidoreductase</keyword>
<comment type="catalytic activity">
    <reaction evidence="8 9">
        <text>(R)-pantoate + NADP(+) = 2-dehydropantoate + NADPH + H(+)</text>
        <dbReference type="Rhea" id="RHEA:16233"/>
        <dbReference type="ChEBI" id="CHEBI:11561"/>
        <dbReference type="ChEBI" id="CHEBI:15378"/>
        <dbReference type="ChEBI" id="CHEBI:15980"/>
        <dbReference type="ChEBI" id="CHEBI:57783"/>
        <dbReference type="ChEBI" id="CHEBI:58349"/>
        <dbReference type="EC" id="1.1.1.169"/>
    </reaction>
</comment>
<keyword evidence="9" id="KW-0566">Pantothenate biosynthesis</keyword>
<dbReference type="InterPro" id="IPR013752">
    <property type="entry name" value="KPA_reductase"/>
</dbReference>
<dbReference type="GO" id="GO:0008677">
    <property type="term" value="F:2-dehydropantoate 2-reductase activity"/>
    <property type="evidence" value="ECO:0007669"/>
    <property type="project" value="UniProtKB-EC"/>
</dbReference>
<evidence type="ECO:0000256" key="8">
    <source>
        <dbReference type="ARBA" id="ARBA00048793"/>
    </source>
</evidence>
<comment type="pathway">
    <text evidence="1 9">Cofactor biosynthesis; (R)-pantothenate biosynthesis; (R)-pantoate from 3-methyl-2-oxobutanoate: step 2/2.</text>
</comment>
<evidence type="ECO:0000256" key="1">
    <source>
        <dbReference type="ARBA" id="ARBA00004994"/>
    </source>
</evidence>
<dbReference type="GO" id="GO:0005737">
    <property type="term" value="C:cytoplasm"/>
    <property type="evidence" value="ECO:0007669"/>
    <property type="project" value="TreeGrafter"/>
</dbReference>